<accession>A0A024W4J3</accession>
<evidence type="ECO:0000313" key="1">
    <source>
        <dbReference type="EMBL" id="ETW35622.1"/>
    </source>
</evidence>
<organism evidence="1 2">
    <name type="scientific">Plasmodium falciparum Tanzania</name>
    <name type="common">2000708</name>
    <dbReference type="NCBI Taxonomy" id="1036725"/>
    <lineage>
        <taxon>Eukaryota</taxon>
        <taxon>Sar</taxon>
        <taxon>Alveolata</taxon>
        <taxon>Apicomplexa</taxon>
        <taxon>Aconoidasida</taxon>
        <taxon>Haemosporida</taxon>
        <taxon>Plasmodiidae</taxon>
        <taxon>Plasmodium</taxon>
        <taxon>Plasmodium (Laverania)</taxon>
    </lineage>
</organism>
<dbReference type="eggNOG" id="ENOG502S4E6">
    <property type="taxonomic scope" value="Eukaryota"/>
</dbReference>
<gene>
    <name evidence="1" type="ORF">PFTANZ_03676</name>
</gene>
<reference evidence="1 2" key="2">
    <citation type="submission" date="2013-02" db="EMBL/GenBank/DDBJ databases">
        <title>The Genome Sequence of Plasmodium falciparum Tanzania (2000708).</title>
        <authorList>
            <consortium name="The Broad Institute Genome Sequencing Platform"/>
            <consortium name="The Broad Institute Genome Sequencing Center for Infectious Disease"/>
            <person name="Neafsey D."/>
            <person name="Cheeseman I."/>
            <person name="Volkman S."/>
            <person name="Adams J."/>
            <person name="Walker B."/>
            <person name="Young S.K."/>
            <person name="Zeng Q."/>
            <person name="Gargeya S."/>
            <person name="Fitzgerald M."/>
            <person name="Haas B."/>
            <person name="Abouelleil A."/>
            <person name="Alvarado L."/>
            <person name="Arachchi H.M."/>
            <person name="Berlin A.M."/>
            <person name="Chapman S.B."/>
            <person name="Dewar J."/>
            <person name="Goldberg J."/>
            <person name="Griggs A."/>
            <person name="Gujja S."/>
            <person name="Hansen M."/>
            <person name="Howarth C."/>
            <person name="Imamovic A."/>
            <person name="Larimer J."/>
            <person name="McCowan C."/>
            <person name="Murphy C."/>
            <person name="Neiman D."/>
            <person name="Pearson M."/>
            <person name="Priest M."/>
            <person name="Roberts A."/>
            <person name="Saif S."/>
            <person name="Shea T."/>
            <person name="Sisk P."/>
            <person name="Sykes S."/>
            <person name="Wortman J."/>
            <person name="Nusbaum C."/>
            <person name="Birren B."/>
        </authorList>
    </citation>
    <scope>NUCLEOTIDE SEQUENCE [LARGE SCALE GENOMIC DNA]</scope>
    <source>
        <strain evidence="2">Tanzania (2000708)</strain>
    </source>
</reference>
<sequence>MMHRDKLEKERIIKRNEKHVKNVVVDNLIVDKRFNNDEGNKYLRKSDAAYEDFKIREKQKLKEYIKIENKRKENLQRHENKWAQIDLNVQKEVEKTNRLQQMPFKSEKNKSKCSHDIINHQYINYEESMKMERKKNNSILNRRNFLSEKINGSYNPITGCFNY</sequence>
<reference evidence="1 2" key="1">
    <citation type="submission" date="2013-02" db="EMBL/GenBank/DDBJ databases">
        <title>The Genome Annotation of Plasmodium falciparum Tanzania (2000708).</title>
        <authorList>
            <consortium name="The Broad Institute Genome Sequencing Platform"/>
            <consortium name="The Broad Institute Genome Sequencing Center for Infectious Disease"/>
            <person name="Neafsey D."/>
            <person name="Hoffman S."/>
            <person name="Volkman S."/>
            <person name="Rosenthal P."/>
            <person name="Walker B."/>
            <person name="Young S.K."/>
            <person name="Zeng Q."/>
            <person name="Gargeya S."/>
            <person name="Fitzgerald M."/>
            <person name="Haas B."/>
            <person name="Abouelleil A."/>
            <person name="Allen A.W."/>
            <person name="Alvarado L."/>
            <person name="Arachchi H.M."/>
            <person name="Berlin A.M."/>
            <person name="Chapman S.B."/>
            <person name="Gainer-Dewar J."/>
            <person name="Goldberg J."/>
            <person name="Griggs A."/>
            <person name="Gujja S."/>
            <person name="Hansen M."/>
            <person name="Howarth C."/>
            <person name="Imamovic A."/>
            <person name="Ireland A."/>
            <person name="Larimer J."/>
            <person name="McCowan C."/>
            <person name="Murphy C."/>
            <person name="Pearson M."/>
            <person name="Poon T.W."/>
            <person name="Priest M."/>
            <person name="Roberts A."/>
            <person name="Saif S."/>
            <person name="Shea T."/>
            <person name="Sisk P."/>
            <person name="Sykes S."/>
            <person name="Wortman J."/>
            <person name="Nusbaum C."/>
            <person name="Birren B."/>
        </authorList>
    </citation>
    <scope>NUCLEOTIDE SEQUENCE [LARGE SCALE GENOMIC DNA]</scope>
    <source>
        <strain evidence="2">Tanzania (2000708)</strain>
    </source>
</reference>
<evidence type="ECO:0000313" key="2">
    <source>
        <dbReference type="Proteomes" id="UP000030708"/>
    </source>
</evidence>
<dbReference type="OrthoDB" id="391559at2759"/>
<dbReference type="AlphaFoldDB" id="A0A024W4J3"/>
<name>A0A024W4J3_PLAFA</name>
<dbReference type="EMBL" id="KI926462">
    <property type="protein sequence ID" value="ETW35622.1"/>
    <property type="molecule type" value="Genomic_DNA"/>
</dbReference>
<proteinExistence type="predicted"/>
<dbReference type="Proteomes" id="UP000030708">
    <property type="component" value="Unassembled WGS sequence"/>
</dbReference>
<protein>
    <submittedName>
        <fullName evidence="1">Uncharacterized protein</fullName>
    </submittedName>
</protein>